<keyword evidence="3" id="KW-0378">Hydrolase</keyword>
<sequence>MTSIKKIVVPILAIIISLSFNISKPLASMYEEAQINANSLNVRSENNTNSNIITKVNSGQKYLIVEEQEGWYKIKLNASQEGWISSQYATKKQAIGVIKGNNVNVRNLNSTESESIANLNTGNEVTILDKNEDWYKVKMNDEKIGYVYHSLIDIKRDNMNATRGSSDKLSKLYEVASSKLGSKYVWASSGPDTFDCSGFTMYVYKAGAGINLPHSSKSQSAVGTAVSKDELRLGDLVFFHTGGSSSINHVGMYIGKGNFIHASSARANVMTSSLSEGYYQNTYVCARRVIN</sequence>
<evidence type="ECO:0000313" key="8">
    <source>
        <dbReference type="Proteomes" id="UP001222800"/>
    </source>
</evidence>
<evidence type="ECO:0000313" key="7">
    <source>
        <dbReference type="EMBL" id="WFD11439.1"/>
    </source>
</evidence>
<evidence type="ECO:0000256" key="3">
    <source>
        <dbReference type="ARBA" id="ARBA00022801"/>
    </source>
</evidence>
<comment type="similarity">
    <text evidence="1">Belongs to the peptidase C40 family.</text>
</comment>
<feature type="domain" description="NlpC/P60" evidence="6">
    <location>
        <begin position="166"/>
        <end position="290"/>
    </location>
</feature>
<dbReference type="PROSITE" id="PS51935">
    <property type="entry name" value="NLPC_P60"/>
    <property type="match status" value="1"/>
</dbReference>
<dbReference type="PANTHER" id="PTHR47053">
    <property type="entry name" value="MUREIN DD-ENDOPEPTIDASE MEPH-RELATED"/>
    <property type="match status" value="1"/>
</dbReference>
<dbReference type="InterPro" id="IPR051202">
    <property type="entry name" value="Peptidase_C40"/>
</dbReference>
<dbReference type="Gene3D" id="3.90.1720.10">
    <property type="entry name" value="endopeptidase domain like (from Nostoc punctiforme)"/>
    <property type="match status" value="1"/>
</dbReference>
<dbReference type="SMART" id="SM00287">
    <property type="entry name" value="SH3b"/>
    <property type="match status" value="2"/>
</dbReference>
<proteinExistence type="inferred from homology"/>
<feature type="domain" description="SH3b" evidence="5">
    <location>
        <begin position="30"/>
        <end position="93"/>
    </location>
</feature>
<dbReference type="Proteomes" id="UP001222800">
    <property type="component" value="Chromosome"/>
</dbReference>
<dbReference type="InterPro" id="IPR038765">
    <property type="entry name" value="Papain-like_cys_pep_sf"/>
</dbReference>
<dbReference type="Pfam" id="PF00877">
    <property type="entry name" value="NLPC_P60"/>
    <property type="match status" value="1"/>
</dbReference>
<name>A0ABY8EEQ6_9FIRM</name>
<organism evidence="7 8">
    <name type="scientific">Tepidibacter hydrothermalis</name>
    <dbReference type="NCBI Taxonomy" id="3036126"/>
    <lineage>
        <taxon>Bacteria</taxon>
        <taxon>Bacillati</taxon>
        <taxon>Bacillota</taxon>
        <taxon>Clostridia</taxon>
        <taxon>Peptostreptococcales</taxon>
        <taxon>Peptostreptococcaceae</taxon>
        <taxon>Tepidibacter</taxon>
    </lineage>
</organism>
<dbReference type="InterPro" id="IPR003646">
    <property type="entry name" value="SH3-like_bac-type"/>
</dbReference>
<keyword evidence="8" id="KW-1185">Reference proteome</keyword>
<gene>
    <name evidence="7" type="ORF">P4S50_05020</name>
</gene>
<dbReference type="RefSeq" id="WP_277733501.1">
    <property type="nucleotide sequence ID" value="NZ_CP120733.1"/>
</dbReference>
<dbReference type="PROSITE" id="PS51781">
    <property type="entry name" value="SH3B"/>
    <property type="match status" value="1"/>
</dbReference>
<evidence type="ECO:0000256" key="2">
    <source>
        <dbReference type="ARBA" id="ARBA00022670"/>
    </source>
</evidence>
<protein>
    <submittedName>
        <fullName evidence="7">NlpC/P60 family protein</fullName>
    </submittedName>
</protein>
<dbReference type="PANTHER" id="PTHR47053:SF1">
    <property type="entry name" value="MUREIN DD-ENDOPEPTIDASE MEPH-RELATED"/>
    <property type="match status" value="1"/>
</dbReference>
<dbReference type="EMBL" id="CP120733">
    <property type="protein sequence ID" value="WFD11439.1"/>
    <property type="molecule type" value="Genomic_DNA"/>
</dbReference>
<reference evidence="7 8" key="1">
    <citation type="submission" date="2023-03" db="EMBL/GenBank/DDBJ databases">
        <title>Complete genome sequence of Tepidibacter sp. SWIR-1, isolated from a deep-sea hydrothermal vent.</title>
        <authorList>
            <person name="Li X."/>
        </authorList>
    </citation>
    <scope>NUCLEOTIDE SEQUENCE [LARGE SCALE GENOMIC DNA]</scope>
    <source>
        <strain evidence="7 8">SWIR-1</strain>
    </source>
</reference>
<keyword evidence="4" id="KW-0788">Thiol protease</keyword>
<evidence type="ECO:0000256" key="1">
    <source>
        <dbReference type="ARBA" id="ARBA00007074"/>
    </source>
</evidence>
<dbReference type="SUPFAM" id="SSF54001">
    <property type="entry name" value="Cysteine proteinases"/>
    <property type="match status" value="1"/>
</dbReference>
<keyword evidence="2" id="KW-0645">Protease</keyword>
<accession>A0ABY8EEQ6</accession>
<dbReference type="InterPro" id="IPR000064">
    <property type="entry name" value="NLP_P60_dom"/>
</dbReference>
<dbReference type="Pfam" id="PF08239">
    <property type="entry name" value="SH3_3"/>
    <property type="match status" value="2"/>
</dbReference>
<dbReference type="Gene3D" id="2.30.30.40">
    <property type="entry name" value="SH3 Domains"/>
    <property type="match status" value="2"/>
</dbReference>
<evidence type="ECO:0000256" key="4">
    <source>
        <dbReference type="ARBA" id="ARBA00022807"/>
    </source>
</evidence>
<evidence type="ECO:0000259" key="6">
    <source>
        <dbReference type="PROSITE" id="PS51935"/>
    </source>
</evidence>
<evidence type="ECO:0000259" key="5">
    <source>
        <dbReference type="PROSITE" id="PS51781"/>
    </source>
</evidence>